<reference evidence="1" key="1">
    <citation type="submission" date="2013-12" db="EMBL/GenBank/DDBJ databases">
        <title>A Varibaculum cambriense genome reconstructed from a premature infant gut community with otherwise low bacterial novelty that shifts toward anaerobic metabolism during the third week of life.</title>
        <authorList>
            <person name="Brown C.T."/>
            <person name="Sharon I."/>
            <person name="Thomas B.C."/>
            <person name="Castelle C.J."/>
            <person name="Morowitz M.J."/>
            <person name="Banfield J.F."/>
        </authorList>
    </citation>
    <scope>NUCLEOTIDE SEQUENCE</scope>
</reference>
<feature type="non-terminal residue" evidence="1">
    <location>
        <position position="35"/>
    </location>
</feature>
<gene>
    <name evidence="1" type="ORF">Q604_UNBC14173G0001</name>
</gene>
<organism evidence="1">
    <name type="scientific">human gut metagenome</name>
    <dbReference type="NCBI Taxonomy" id="408170"/>
    <lineage>
        <taxon>unclassified sequences</taxon>
        <taxon>metagenomes</taxon>
        <taxon>organismal metagenomes</taxon>
    </lineage>
</organism>
<evidence type="ECO:0000313" key="1">
    <source>
        <dbReference type="EMBL" id="ETJ31327.1"/>
    </source>
</evidence>
<proteinExistence type="predicted"/>
<protein>
    <submittedName>
        <fullName evidence="1">Uncharacterized protein</fullName>
    </submittedName>
</protein>
<name>W1XM70_9ZZZZ</name>
<accession>W1XM70</accession>
<dbReference type="AlphaFoldDB" id="W1XM70"/>
<sequence>MIFKHFSRQNDIDQDVTGRPGRVLESVHPRFLVDL</sequence>
<dbReference type="EMBL" id="AZMM01014173">
    <property type="protein sequence ID" value="ETJ31327.1"/>
    <property type="molecule type" value="Genomic_DNA"/>
</dbReference>
<comment type="caution">
    <text evidence="1">The sequence shown here is derived from an EMBL/GenBank/DDBJ whole genome shotgun (WGS) entry which is preliminary data.</text>
</comment>